<feature type="region of interest" description="Disordered" evidence="8">
    <location>
        <begin position="559"/>
        <end position="729"/>
    </location>
</feature>
<keyword evidence="6" id="KW-0804">Transcription</keyword>
<protein>
    <recommendedName>
        <fullName evidence="9">C2H2-type domain-containing protein</fullName>
    </recommendedName>
</protein>
<dbReference type="InterPro" id="IPR013087">
    <property type="entry name" value="Znf_C2H2_type"/>
</dbReference>
<dbReference type="PROSITE" id="PS00028">
    <property type="entry name" value="ZINC_FINGER_C2H2_1"/>
    <property type="match status" value="2"/>
</dbReference>
<evidence type="ECO:0000256" key="7">
    <source>
        <dbReference type="PROSITE-ProRule" id="PRU00042"/>
    </source>
</evidence>
<evidence type="ECO:0000256" key="1">
    <source>
        <dbReference type="ARBA" id="ARBA00022723"/>
    </source>
</evidence>
<evidence type="ECO:0000313" key="11">
    <source>
        <dbReference type="Proteomes" id="UP000237144"/>
    </source>
</evidence>
<keyword evidence="3 7" id="KW-0863">Zinc-finger</keyword>
<evidence type="ECO:0000256" key="5">
    <source>
        <dbReference type="ARBA" id="ARBA00023015"/>
    </source>
</evidence>
<evidence type="ECO:0000256" key="2">
    <source>
        <dbReference type="ARBA" id="ARBA00022737"/>
    </source>
</evidence>
<dbReference type="FunFam" id="3.30.160.60:FF:000032">
    <property type="entry name" value="Krueppel-like factor 4"/>
    <property type="match status" value="1"/>
</dbReference>
<dbReference type="PROSITE" id="PS50157">
    <property type="entry name" value="ZINC_FINGER_C2H2_2"/>
    <property type="match status" value="3"/>
</dbReference>
<comment type="caution">
    <text evidence="10">The sequence shown here is derived from an EMBL/GenBank/DDBJ whole genome shotgun (WGS) entry which is preliminary data.</text>
</comment>
<feature type="compositionally biased region" description="Acidic residues" evidence="8">
    <location>
        <begin position="630"/>
        <end position="652"/>
    </location>
</feature>
<keyword evidence="11" id="KW-1185">Reference proteome</keyword>
<dbReference type="GO" id="GO:0005634">
    <property type="term" value="C:nucleus"/>
    <property type="evidence" value="ECO:0007669"/>
    <property type="project" value="UniProtKB-ARBA"/>
</dbReference>
<dbReference type="GO" id="GO:0000981">
    <property type="term" value="F:DNA-binding transcription factor activity, RNA polymerase II-specific"/>
    <property type="evidence" value="ECO:0007669"/>
    <property type="project" value="TreeGrafter"/>
</dbReference>
<dbReference type="PANTHER" id="PTHR19818:SF144">
    <property type="entry name" value="METALLOTHIONEIN EXPRESSION ACTIVATOR-RELATED"/>
    <property type="match status" value="1"/>
</dbReference>
<dbReference type="EMBL" id="PJQD01000086">
    <property type="protein sequence ID" value="POY71130.1"/>
    <property type="molecule type" value="Genomic_DNA"/>
</dbReference>
<dbReference type="InterPro" id="IPR036236">
    <property type="entry name" value="Znf_C2H2_sf"/>
</dbReference>
<dbReference type="AlphaFoldDB" id="A0A2S5B2Y3"/>
<organism evidence="10 11">
    <name type="scientific">Rhodotorula taiwanensis</name>
    <dbReference type="NCBI Taxonomy" id="741276"/>
    <lineage>
        <taxon>Eukaryota</taxon>
        <taxon>Fungi</taxon>
        <taxon>Dikarya</taxon>
        <taxon>Basidiomycota</taxon>
        <taxon>Pucciniomycotina</taxon>
        <taxon>Microbotryomycetes</taxon>
        <taxon>Sporidiobolales</taxon>
        <taxon>Sporidiobolaceae</taxon>
        <taxon>Rhodotorula</taxon>
    </lineage>
</organism>
<evidence type="ECO:0000259" key="9">
    <source>
        <dbReference type="PROSITE" id="PS50157"/>
    </source>
</evidence>
<keyword evidence="2" id="KW-0677">Repeat</keyword>
<proteinExistence type="predicted"/>
<feature type="region of interest" description="Disordered" evidence="8">
    <location>
        <begin position="1"/>
        <end position="106"/>
    </location>
</feature>
<feature type="compositionally biased region" description="Low complexity" evidence="8">
    <location>
        <begin position="615"/>
        <end position="629"/>
    </location>
</feature>
<dbReference type="SUPFAM" id="SSF57667">
    <property type="entry name" value="beta-beta-alpha zinc fingers"/>
    <property type="match status" value="2"/>
</dbReference>
<dbReference type="OrthoDB" id="4748970at2759"/>
<feature type="domain" description="C2H2-type" evidence="9">
    <location>
        <begin position="806"/>
        <end position="833"/>
    </location>
</feature>
<feature type="compositionally biased region" description="Polar residues" evidence="8">
    <location>
        <begin position="77"/>
        <end position="89"/>
    </location>
</feature>
<keyword evidence="5" id="KW-0805">Transcription regulation</keyword>
<dbReference type="GO" id="GO:0045944">
    <property type="term" value="P:positive regulation of transcription by RNA polymerase II"/>
    <property type="evidence" value="ECO:0007669"/>
    <property type="project" value="UniProtKB-ARBA"/>
</dbReference>
<sequence>MASSSALQNSPPLAAAQQLAAVEQPAAGGDASTGGNPRKRAPSPLSISRQDAQRPFDFARRRSSSSFTATAIGNYMASPTSDLRSNQPLPTIEPAARSAPDKAPPPIRVVLSPSTSSHPIITESPMTSMAPMSLPSTSSDVQRIRPKGKGTLELERVLDMWAANTPTKGAFPASVALPFASGATTSAATSQPFLTHSIVSSEPEALDLAISTTRNLPGTSGPVFADFGQLASFPATAPLSRGSLSVEHRPPRRQRSRSEADLLRFDTMSLGGISLADFLAGLSNGTAPAAQSLNDPIPTQPFSMLSAPGLALEAGPASGRPQGLRLLPPAVPISTTGNTEPSPLAPAPGKPYSFSRGLELKITPAPPASGKAPKAARGRRARSQEPGHRHAKSDDLTHLLSTLPNGSASSQPVFASANGHLAPPPVYDPALTGQTSTGPALHLVAQQISPGSNDQGTGSRPEFISLPNGMTLPIAYFAPLPTVPGSGMDAPATAAPATTVGTTLEPDSIGHLPQFSPQGNALALAAAQAAQAHAAQIAQAAAVATLQYSNGGLSTDGIDVHSQSPFLPQPTGPYSIPTSAGGPYSYPSPNDPSLMLPTPPPVPGSSSRKTKRTARPAARTAAADDFIAADPEDPTDSSSDDGEDDDGDEYEDEPKPKKQRLAPAAPRASAPKKPGKGRAKAATKTPAAPTPDALGGVFANAFEGGSPFGGGSVGGADEEGEFSRESRTTQATIDAAQRRRNANAVAKFVCELCGETFTRRYNLRGHQRSHKGEKPYICTFDGCEKGFARAHDRKRHELLHLGVRKYHCSPCNRDFVRLDALHRHHRSEVGQACVKQLRAEGVAFDDQGAAIL</sequence>
<dbReference type="GO" id="GO:0008270">
    <property type="term" value="F:zinc ion binding"/>
    <property type="evidence" value="ECO:0007669"/>
    <property type="project" value="UniProtKB-KW"/>
</dbReference>
<feature type="compositionally biased region" description="Basic and acidic residues" evidence="8">
    <location>
        <begin position="382"/>
        <end position="394"/>
    </location>
</feature>
<dbReference type="GO" id="GO:0000978">
    <property type="term" value="F:RNA polymerase II cis-regulatory region sequence-specific DNA binding"/>
    <property type="evidence" value="ECO:0007669"/>
    <property type="project" value="TreeGrafter"/>
</dbReference>
<dbReference type="Pfam" id="PF00096">
    <property type="entry name" value="zf-C2H2"/>
    <property type="match status" value="1"/>
</dbReference>
<evidence type="ECO:0000256" key="6">
    <source>
        <dbReference type="ARBA" id="ARBA00023163"/>
    </source>
</evidence>
<name>A0A2S5B2Y3_9BASI</name>
<evidence type="ECO:0000256" key="4">
    <source>
        <dbReference type="ARBA" id="ARBA00022833"/>
    </source>
</evidence>
<accession>A0A2S5B2Y3</accession>
<dbReference type="STRING" id="741276.A0A2S5B2Y3"/>
<dbReference type="Proteomes" id="UP000237144">
    <property type="component" value="Unassembled WGS sequence"/>
</dbReference>
<feature type="compositionally biased region" description="Low complexity" evidence="8">
    <location>
        <begin position="682"/>
        <end position="691"/>
    </location>
</feature>
<feature type="region of interest" description="Disordered" evidence="8">
    <location>
        <begin position="313"/>
        <end position="394"/>
    </location>
</feature>
<dbReference type="Gene3D" id="3.30.160.60">
    <property type="entry name" value="Classic Zinc Finger"/>
    <property type="match status" value="3"/>
</dbReference>
<gene>
    <name evidence="10" type="ORF">BMF94_5887</name>
</gene>
<dbReference type="InterPro" id="IPR050329">
    <property type="entry name" value="GLI_C2H2-zinc-finger"/>
</dbReference>
<feature type="compositionally biased region" description="Low complexity" evidence="8">
    <location>
        <begin position="1"/>
        <end position="27"/>
    </location>
</feature>
<feature type="region of interest" description="Disordered" evidence="8">
    <location>
        <begin position="123"/>
        <end position="144"/>
    </location>
</feature>
<feature type="region of interest" description="Disordered" evidence="8">
    <location>
        <begin position="240"/>
        <end position="259"/>
    </location>
</feature>
<reference evidence="10 11" key="1">
    <citation type="journal article" date="2018" name="Front. Microbiol.">
        <title>Prospects for Fungal Bioremediation of Acidic Radioactive Waste Sites: Characterization and Genome Sequence of Rhodotorula taiwanensis MD1149.</title>
        <authorList>
            <person name="Tkavc R."/>
            <person name="Matrosova V.Y."/>
            <person name="Grichenko O.E."/>
            <person name="Gostincar C."/>
            <person name="Volpe R.P."/>
            <person name="Klimenkova P."/>
            <person name="Gaidamakova E.K."/>
            <person name="Zhou C.E."/>
            <person name="Stewart B.J."/>
            <person name="Lyman M.G."/>
            <person name="Malfatti S.A."/>
            <person name="Rubinfeld B."/>
            <person name="Courtot M."/>
            <person name="Singh J."/>
            <person name="Dalgard C.L."/>
            <person name="Hamilton T."/>
            <person name="Frey K.G."/>
            <person name="Gunde-Cimerman N."/>
            <person name="Dugan L."/>
            <person name="Daly M.J."/>
        </authorList>
    </citation>
    <scope>NUCLEOTIDE SEQUENCE [LARGE SCALE GENOMIC DNA]</scope>
    <source>
        <strain evidence="10 11">MD1149</strain>
    </source>
</reference>
<keyword evidence="1" id="KW-0479">Metal-binding</keyword>
<evidence type="ECO:0000256" key="8">
    <source>
        <dbReference type="SAM" id="MobiDB-lite"/>
    </source>
</evidence>
<feature type="compositionally biased region" description="Low complexity" evidence="8">
    <location>
        <begin position="662"/>
        <end position="672"/>
    </location>
</feature>
<keyword evidence="4" id="KW-0862">Zinc</keyword>
<dbReference type="SMART" id="SM00355">
    <property type="entry name" value="ZnF_C2H2"/>
    <property type="match status" value="3"/>
</dbReference>
<evidence type="ECO:0000256" key="3">
    <source>
        <dbReference type="ARBA" id="ARBA00022771"/>
    </source>
</evidence>
<evidence type="ECO:0000313" key="10">
    <source>
        <dbReference type="EMBL" id="POY71130.1"/>
    </source>
</evidence>
<dbReference type="PANTHER" id="PTHR19818">
    <property type="entry name" value="ZINC FINGER PROTEIN ZIC AND GLI"/>
    <property type="match status" value="1"/>
</dbReference>
<feature type="domain" description="C2H2-type" evidence="9">
    <location>
        <begin position="748"/>
        <end position="775"/>
    </location>
</feature>
<feature type="domain" description="C2H2-type" evidence="9">
    <location>
        <begin position="776"/>
        <end position="805"/>
    </location>
</feature>
<feature type="compositionally biased region" description="Basic and acidic residues" evidence="8">
    <location>
        <begin position="51"/>
        <end position="60"/>
    </location>
</feature>